<dbReference type="Gene3D" id="1.25.10.10">
    <property type="entry name" value="Leucine-rich Repeat Variant"/>
    <property type="match status" value="1"/>
</dbReference>
<organism evidence="1 2">
    <name type="scientific">Paraconexibacter algicola</name>
    <dbReference type="NCBI Taxonomy" id="2133960"/>
    <lineage>
        <taxon>Bacteria</taxon>
        <taxon>Bacillati</taxon>
        <taxon>Actinomycetota</taxon>
        <taxon>Thermoleophilia</taxon>
        <taxon>Solirubrobacterales</taxon>
        <taxon>Paraconexibacteraceae</taxon>
        <taxon>Paraconexibacter</taxon>
    </lineage>
</organism>
<comment type="caution">
    <text evidence="1">The sequence shown here is derived from an EMBL/GenBank/DDBJ whole genome shotgun (WGS) entry which is preliminary data.</text>
</comment>
<gene>
    <name evidence="1" type="ORF">C7Y72_00175</name>
</gene>
<keyword evidence="2" id="KW-1185">Reference proteome</keyword>
<sequence>MTRDEEIHERISAALAAPEDSDERWAQVTALHYLDTDPSFDAAVALCESPEPVRRQLGVDILAQLGTRKTGDDRVIFDRPHCDRVVDLLRQMLKSEAQPTVLASIAYADEISAAPRVSPAGAG</sequence>
<evidence type="ECO:0000313" key="2">
    <source>
        <dbReference type="Proteomes" id="UP000240739"/>
    </source>
</evidence>
<dbReference type="InterPro" id="IPR011989">
    <property type="entry name" value="ARM-like"/>
</dbReference>
<dbReference type="AlphaFoldDB" id="A0A2T4UG38"/>
<proteinExistence type="predicted"/>
<protein>
    <recommendedName>
        <fullName evidence="3">HEAT repeat domain-containing protein</fullName>
    </recommendedName>
</protein>
<dbReference type="RefSeq" id="WP_107566615.1">
    <property type="nucleotide sequence ID" value="NZ_PYYB01000001.1"/>
</dbReference>
<name>A0A2T4UG38_9ACTN</name>
<dbReference type="OrthoDB" id="278248at2"/>
<evidence type="ECO:0000313" key="1">
    <source>
        <dbReference type="EMBL" id="PTL58177.1"/>
    </source>
</evidence>
<reference evidence="1 2" key="1">
    <citation type="submission" date="2018-03" db="EMBL/GenBank/DDBJ databases">
        <title>Aquarubrobacter algicola gen. nov., sp. nov., a novel actinobacterium isolated from shallow eutrophic lake during the end of cyanobacterial harmful algal blooms.</title>
        <authorList>
            <person name="Chun S.J."/>
        </authorList>
    </citation>
    <scope>NUCLEOTIDE SEQUENCE [LARGE SCALE GENOMIC DNA]</scope>
    <source>
        <strain evidence="1 2">Seoho-28</strain>
    </source>
</reference>
<accession>A0A2T4UG38</accession>
<dbReference type="EMBL" id="PYYB01000001">
    <property type="protein sequence ID" value="PTL58177.1"/>
    <property type="molecule type" value="Genomic_DNA"/>
</dbReference>
<dbReference type="Proteomes" id="UP000240739">
    <property type="component" value="Unassembled WGS sequence"/>
</dbReference>
<evidence type="ECO:0008006" key="3">
    <source>
        <dbReference type="Google" id="ProtNLM"/>
    </source>
</evidence>